<dbReference type="NCBIfam" id="TIGR00879">
    <property type="entry name" value="SP"/>
    <property type="match status" value="1"/>
</dbReference>
<evidence type="ECO:0000256" key="8">
    <source>
        <dbReference type="RuleBase" id="RU003346"/>
    </source>
</evidence>
<feature type="domain" description="Major facilitator superfamily (MFS) profile" evidence="10">
    <location>
        <begin position="62"/>
        <end position="505"/>
    </location>
</feature>
<keyword evidence="5 9" id="KW-1133">Transmembrane helix</keyword>
<gene>
    <name evidence="11" type="ORF">CBYS24578_00016823</name>
</gene>
<feature type="transmembrane region" description="Helical" evidence="9">
    <location>
        <begin position="139"/>
        <end position="157"/>
    </location>
</feature>
<dbReference type="Proteomes" id="UP000754883">
    <property type="component" value="Unassembled WGS sequence"/>
</dbReference>
<organism evidence="11 12">
    <name type="scientific">Clonostachys byssicola</name>
    <dbReference type="NCBI Taxonomy" id="160290"/>
    <lineage>
        <taxon>Eukaryota</taxon>
        <taxon>Fungi</taxon>
        <taxon>Dikarya</taxon>
        <taxon>Ascomycota</taxon>
        <taxon>Pezizomycotina</taxon>
        <taxon>Sordariomycetes</taxon>
        <taxon>Hypocreomycetidae</taxon>
        <taxon>Hypocreales</taxon>
        <taxon>Bionectriaceae</taxon>
        <taxon>Clonostachys</taxon>
    </lineage>
</organism>
<keyword evidence="3 8" id="KW-0813">Transport</keyword>
<feature type="transmembrane region" description="Helical" evidence="9">
    <location>
        <begin position="478"/>
        <end position="499"/>
    </location>
</feature>
<evidence type="ECO:0000256" key="4">
    <source>
        <dbReference type="ARBA" id="ARBA00022692"/>
    </source>
</evidence>
<dbReference type="GO" id="GO:0016020">
    <property type="term" value="C:membrane"/>
    <property type="evidence" value="ECO:0007669"/>
    <property type="project" value="UniProtKB-SubCell"/>
</dbReference>
<evidence type="ECO:0000256" key="7">
    <source>
        <dbReference type="ARBA" id="ARBA00026248"/>
    </source>
</evidence>
<accession>A0A9N9Y4Q0</accession>
<dbReference type="GO" id="GO:0005351">
    <property type="term" value="F:carbohydrate:proton symporter activity"/>
    <property type="evidence" value="ECO:0007669"/>
    <property type="project" value="TreeGrafter"/>
</dbReference>
<dbReference type="InterPro" id="IPR050360">
    <property type="entry name" value="MFS_Sugar_Transporters"/>
</dbReference>
<dbReference type="InterPro" id="IPR005829">
    <property type="entry name" value="Sugar_transporter_CS"/>
</dbReference>
<evidence type="ECO:0000256" key="6">
    <source>
        <dbReference type="ARBA" id="ARBA00023136"/>
    </source>
</evidence>
<dbReference type="InterPro" id="IPR005828">
    <property type="entry name" value="MFS_sugar_transport-like"/>
</dbReference>
<evidence type="ECO:0000256" key="3">
    <source>
        <dbReference type="ARBA" id="ARBA00022448"/>
    </source>
</evidence>
<dbReference type="InterPro" id="IPR003663">
    <property type="entry name" value="Sugar/inositol_transpt"/>
</dbReference>
<feature type="transmembrane region" description="Helical" evidence="9">
    <location>
        <begin position="197"/>
        <end position="220"/>
    </location>
</feature>
<feature type="transmembrane region" description="Helical" evidence="9">
    <location>
        <begin position="379"/>
        <end position="400"/>
    </location>
</feature>
<dbReference type="SUPFAM" id="SSF103473">
    <property type="entry name" value="MFS general substrate transporter"/>
    <property type="match status" value="1"/>
</dbReference>
<keyword evidence="12" id="KW-1185">Reference proteome</keyword>
<evidence type="ECO:0000313" key="12">
    <source>
        <dbReference type="Proteomes" id="UP000754883"/>
    </source>
</evidence>
<feature type="transmembrane region" description="Helical" evidence="9">
    <location>
        <begin position="226"/>
        <end position="249"/>
    </location>
</feature>
<keyword evidence="4 9" id="KW-0812">Transmembrane</keyword>
<comment type="similarity">
    <text evidence="2 8">Belongs to the major facilitator superfamily. Sugar transporter (TC 2.A.1.1) family.</text>
</comment>
<evidence type="ECO:0000256" key="1">
    <source>
        <dbReference type="ARBA" id="ARBA00004141"/>
    </source>
</evidence>
<feature type="transmembrane region" description="Helical" evidence="9">
    <location>
        <begin position="448"/>
        <end position="466"/>
    </location>
</feature>
<feature type="transmembrane region" description="Helical" evidence="9">
    <location>
        <begin position="353"/>
        <end position="372"/>
    </location>
</feature>
<evidence type="ECO:0000256" key="5">
    <source>
        <dbReference type="ARBA" id="ARBA00022989"/>
    </source>
</evidence>
<dbReference type="PANTHER" id="PTHR48022">
    <property type="entry name" value="PLASTIDIC GLUCOSE TRANSPORTER 4"/>
    <property type="match status" value="1"/>
</dbReference>
<dbReference type="Gene3D" id="1.20.1250.20">
    <property type="entry name" value="MFS general substrate transporter like domains"/>
    <property type="match status" value="1"/>
</dbReference>
<dbReference type="EMBL" id="CABFNO020001508">
    <property type="protein sequence ID" value="CAG9992938.1"/>
    <property type="molecule type" value="Genomic_DNA"/>
</dbReference>
<dbReference type="PANTHER" id="PTHR48022:SF5">
    <property type="entry name" value="ALPHA-GLUCOSIDES PERMEASE MPH2-RELATED"/>
    <property type="match status" value="1"/>
</dbReference>
<feature type="transmembrane region" description="Helical" evidence="9">
    <location>
        <begin position="59"/>
        <end position="86"/>
    </location>
</feature>
<evidence type="ECO:0000256" key="2">
    <source>
        <dbReference type="ARBA" id="ARBA00010992"/>
    </source>
</evidence>
<proteinExistence type="inferred from homology"/>
<dbReference type="InterPro" id="IPR036259">
    <property type="entry name" value="MFS_trans_sf"/>
</dbReference>
<dbReference type="OrthoDB" id="6612291at2759"/>
<dbReference type="PROSITE" id="PS50850">
    <property type="entry name" value="MFS"/>
    <property type="match status" value="1"/>
</dbReference>
<comment type="caution">
    <text evidence="11">The sequence shown here is derived from an EMBL/GenBank/DDBJ whole genome shotgun (WGS) entry which is preliminary data.</text>
</comment>
<reference evidence="11" key="1">
    <citation type="submission" date="2021-10" db="EMBL/GenBank/DDBJ databases">
        <authorList>
            <person name="Piombo E."/>
        </authorList>
    </citation>
    <scope>NUCLEOTIDE SEQUENCE</scope>
</reference>
<dbReference type="Pfam" id="PF00083">
    <property type="entry name" value="Sugar_tr"/>
    <property type="match status" value="1"/>
</dbReference>
<feature type="transmembrane region" description="Helical" evidence="9">
    <location>
        <begin position="163"/>
        <end position="185"/>
    </location>
</feature>
<sequence>MPTHVEDVGKPHSAQVVEDKDEEQQVTVDAKDALDGALRATDEEHRMTLMEGLRKYPSAAWWSAWFSMTLVMQGFDHAFIFGFIAFPAFEQKYGRLNPSGQYEIPAELQAGITNGVAAGEIVGLVLNAYATEYFGNRKVMIVSLVALMGFVFLQFFAQDIYMYLGAEILLGIPWGVFQTLTTTYAAEICPGVLRPYLTMFVPGCWSIGYLIGTGVIRGFVNVTGEWAYRIPFALQWIPPIPIIIAVYFAPESPWWLVRKGRIQEATKMVRRLRAKDATEDDISDTIAMMQHTTETEQQVEKRSFWELFKGVNLRRTEIAFWVYTTQQLCAMLLSYIVYFLQQAGLPTSTSFEFAMGQYAMGTVGTVVAWFLVPRWGRRTFLLTGISFMSATTLVIGFIGLGDTNHHPALANAVGSILMIQYFVFFATLAPITYTIVTEIPSTYLRTKTVALGRVGYNAVTFVYGQLLPRMIQKTSWNWGARCGLFFGGIMALCFVWAFFRVPETKGRTFAEINILFHNKVKARKFSKTQVNIASGSVI</sequence>
<keyword evidence="7" id="KW-0462">Maltose metabolism</keyword>
<evidence type="ECO:0000256" key="9">
    <source>
        <dbReference type="SAM" id="Phobius"/>
    </source>
</evidence>
<evidence type="ECO:0000313" key="11">
    <source>
        <dbReference type="EMBL" id="CAG9992938.1"/>
    </source>
</evidence>
<evidence type="ECO:0000259" key="10">
    <source>
        <dbReference type="PROSITE" id="PS50850"/>
    </source>
</evidence>
<dbReference type="GO" id="GO:0000023">
    <property type="term" value="P:maltose metabolic process"/>
    <property type="evidence" value="ECO:0007669"/>
    <property type="project" value="UniProtKB-KW"/>
</dbReference>
<feature type="transmembrane region" description="Helical" evidence="9">
    <location>
        <begin position="412"/>
        <end position="436"/>
    </location>
</feature>
<dbReference type="InterPro" id="IPR020846">
    <property type="entry name" value="MFS_dom"/>
</dbReference>
<comment type="subcellular location">
    <subcellularLocation>
        <location evidence="1">Membrane</location>
        <topology evidence="1">Multi-pass membrane protein</topology>
    </subcellularLocation>
</comment>
<keyword evidence="6 9" id="KW-0472">Membrane</keyword>
<name>A0A9N9Y4Q0_9HYPO</name>
<feature type="transmembrane region" description="Helical" evidence="9">
    <location>
        <begin position="318"/>
        <end position="341"/>
    </location>
</feature>
<dbReference type="FunFam" id="1.20.1250.20:FF:000078">
    <property type="entry name" value="MFS maltose transporter, putative"/>
    <property type="match status" value="1"/>
</dbReference>
<dbReference type="PROSITE" id="PS00217">
    <property type="entry name" value="SUGAR_TRANSPORT_2"/>
    <property type="match status" value="1"/>
</dbReference>
<protein>
    <recommendedName>
        <fullName evidence="10">Major facilitator superfamily (MFS) profile domain-containing protein</fullName>
    </recommendedName>
</protein>
<dbReference type="AlphaFoldDB" id="A0A9N9Y4Q0"/>